<name>A0A9W8YZU7_9PEZI</name>
<dbReference type="Proteomes" id="UP001140453">
    <property type="component" value="Unassembled WGS sequence"/>
</dbReference>
<evidence type="ECO:0000313" key="2">
    <source>
        <dbReference type="EMBL" id="KAJ4394548.1"/>
    </source>
</evidence>
<protein>
    <recommendedName>
        <fullName evidence="4">NTF2-like protein</fullName>
    </recommendedName>
</protein>
<feature type="compositionally biased region" description="Polar residues" evidence="1">
    <location>
        <begin position="471"/>
        <end position="494"/>
    </location>
</feature>
<feature type="region of interest" description="Disordered" evidence="1">
    <location>
        <begin position="155"/>
        <end position="397"/>
    </location>
</feature>
<evidence type="ECO:0008006" key="4">
    <source>
        <dbReference type="Google" id="ProtNLM"/>
    </source>
</evidence>
<feature type="compositionally biased region" description="Polar residues" evidence="1">
    <location>
        <begin position="164"/>
        <end position="180"/>
    </location>
</feature>
<proteinExistence type="predicted"/>
<dbReference type="SUPFAM" id="SSF54427">
    <property type="entry name" value="NTF2-like"/>
    <property type="match status" value="1"/>
</dbReference>
<dbReference type="EMBL" id="JAPEVB010000002">
    <property type="protein sequence ID" value="KAJ4394548.1"/>
    <property type="molecule type" value="Genomic_DNA"/>
</dbReference>
<comment type="caution">
    <text evidence="2">The sequence shown here is derived from an EMBL/GenBank/DDBJ whole genome shotgun (WGS) entry which is preliminary data.</text>
</comment>
<sequence>MTLQAVYKQFLAAPNSSVLAQNASLHYITTTTSFHGPTDIIKHLSAQRSQIKKNKEDLITVIEGQDALAVQTALAIEFLDNGGPYLPGLDDQFLSDRVVDIPVLHIVKFDDDGKITTIQQSWDQGALLKQLDVIGKTGRNWPIRDSQDQIKLITKSGGKPAEPTPSQTSQRSVRNSTNATRDPHASLHQTGFSAPRDEEPARVVSPFSGTRPRQRTFEEILGDEPNDEAPDQSPSKAVAPKIGAGKNFPASRLFEKPEDEPSEPESPDDGRAPARFMKPHPTKYDHFSFADGSDPADAPEAGVAFDAIKSKHRSQWDFEDFVTPQKPKPSKSLRQQARHWGTDQNDYDESPAKPAPGMAGGKARRDADTQIELQDDGEDNERNQRAGARPRGAMHNSGLGLYKNHMVSDDGSEPIQDADPRALGNITNLKNRHNTFDPHFAMTDNSPSNEGQKASAPVPEDRKKVVNMMQANWSTYDKSPNAQKENSKPSNGASEENRGIKLGGDGMGNPKGRNWTTTSQHGGIKLGGDGMGNPKGGRGWSLGDDSDEEKDAAPVPGRKGAAQKAANSFWEF</sequence>
<accession>A0A9W8YZU7</accession>
<feature type="compositionally biased region" description="Acidic residues" evidence="1">
    <location>
        <begin position="220"/>
        <end position="230"/>
    </location>
</feature>
<dbReference type="OrthoDB" id="1162399at2759"/>
<organism evidence="2 3">
    <name type="scientific">Gnomoniopsis smithogilvyi</name>
    <dbReference type="NCBI Taxonomy" id="1191159"/>
    <lineage>
        <taxon>Eukaryota</taxon>
        <taxon>Fungi</taxon>
        <taxon>Dikarya</taxon>
        <taxon>Ascomycota</taxon>
        <taxon>Pezizomycotina</taxon>
        <taxon>Sordariomycetes</taxon>
        <taxon>Sordariomycetidae</taxon>
        <taxon>Diaporthales</taxon>
        <taxon>Gnomoniaceae</taxon>
        <taxon>Gnomoniopsis</taxon>
    </lineage>
</organism>
<evidence type="ECO:0000256" key="1">
    <source>
        <dbReference type="SAM" id="MobiDB-lite"/>
    </source>
</evidence>
<keyword evidence="3" id="KW-1185">Reference proteome</keyword>
<feature type="compositionally biased region" description="Acidic residues" evidence="1">
    <location>
        <begin position="257"/>
        <end position="267"/>
    </location>
</feature>
<dbReference type="Gene3D" id="3.10.450.50">
    <property type="match status" value="1"/>
</dbReference>
<dbReference type="InterPro" id="IPR032710">
    <property type="entry name" value="NTF2-like_dom_sf"/>
</dbReference>
<feature type="compositionally biased region" description="Gly residues" evidence="1">
    <location>
        <begin position="524"/>
        <end position="540"/>
    </location>
</feature>
<feature type="region of interest" description="Disordered" evidence="1">
    <location>
        <begin position="471"/>
        <end position="572"/>
    </location>
</feature>
<gene>
    <name evidence="2" type="ORF">N0V93_003767</name>
</gene>
<reference evidence="2" key="1">
    <citation type="submission" date="2022-10" db="EMBL/GenBank/DDBJ databases">
        <title>Tapping the CABI collections for fungal endophytes: first genome assemblies for Collariella, Neodidymelliopsis, Ascochyta clinopodiicola, Didymella pomorum, Didymosphaeria variabile, Neocosmospora piperis and Neocucurbitaria cava.</title>
        <authorList>
            <person name="Hill R."/>
        </authorList>
    </citation>
    <scope>NUCLEOTIDE SEQUENCE</scope>
    <source>
        <strain evidence="2">IMI 355082</strain>
    </source>
</reference>
<dbReference type="AlphaFoldDB" id="A0A9W8YZU7"/>
<evidence type="ECO:0000313" key="3">
    <source>
        <dbReference type="Proteomes" id="UP001140453"/>
    </source>
</evidence>